<dbReference type="RefSeq" id="WP_036096532.1">
    <property type="nucleotide sequence ID" value="NZ_AODF01000007.1"/>
</dbReference>
<evidence type="ECO:0000313" key="1">
    <source>
        <dbReference type="EMBL" id="EUJ33150.1"/>
    </source>
</evidence>
<dbReference type="InterPro" id="IPR028954">
    <property type="entry name" value="Imm59"/>
</dbReference>
<name>A0ABN0RH22_9LIST</name>
<dbReference type="Pfam" id="PF15597">
    <property type="entry name" value="Imm59"/>
    <property type="match status" value="1"/>
</dbReference>
<sequence>MMTQQIEEFSKIIKQEINKKNYQTLRYVLFDENSKTPFAVHLYLKDDKFMVDSRDERGYIIGATFEFLTFDEAKSKFFHILDLTVEINRGDLKLGYASDYSSPLWDDTKIN</sequence>
<dbReference type="EMBL" id="AODF01000007">
    <property type="protein sequence ID" value="EUJ33150.1"/>
    <property type="molecule type" value="Genomic_DNA"/>
</dbReference>
<comment type="caution">
    <text evidence="1">The sequence shown here is derived from an EMBL/GenBank/DDBJ whole genome shotgun (WGS) entry which is preliminary data.</text>
</comment>
<proteinExistence type="predicted"/>
<evidence type="ECO:0000313" key="2">
    <source>
        <dbReference type="Proteomes" id="UP000019249"/>
    </source>
</evidence>
<keyword evidence="2" id="KW-1185">Reference proteome</keyword>
<accession>A0ABN0RH22</accession>
<gene>
    <name evidence="1" type="ORF">MFLO_04405</name>
</gene>
<protein>
    <submittedName>
        <fullName evidence="1">Uncharacterized protein</fullName>
    </submittedName>
</protein>
<organism evidence="1 2">
    <name type="scientific">Listeria floridensis FSL S10-1187</name>
    <dbReference type="NCBI Taxonomy" id="1265817"/>
    <lineage>
        <taxon>Bacteria</taxon>
        <taxon>Bacillati</taxon>
        <taxon>Bacillota</taxon>
        <taxon>Bacilli</taxon>
        <taxon>Bacillales</taxon>
        <taxon>Listeriaceae</taxon>
        <taxon>Listeria</taxon>
    </lineage>
</organism>
<dbReference type="Proteomes" id="UP000019249">
    <property type="component" value="Unassembled WGS sequence"/>
</dbReference>
<reference evidence="1 2" key="1">
    <citation type="journal article" date="2014" name="Int. J. Syst. Evol. Microbiol.">
        <title>Listeria floridensis sp. nov., Listeria aquatica sp. nov., Listeria cornellensis sp. nov., Listeria riparia sp. nov. and Listeria grandensis sp. nov., from agricultural and natural environments.</title>
        <authorList>
            <person name="den Bakker H.C."/>
            <person name="Warchocki S."/>
            <person name="Wright E.M."/>
            <person name="Allred A.F."/>
            <person name="Ahlstrom C."/>
            <person name="Manuel C.S."/>
            <person name="Stasiewicz M.J."/>
            <person name="Burrell A."/>
            <person name="Roof S."/>
            <person name="Strawn L."/>
            <person name="Fortes E.D."/>
            <person name="Nightingale K.K."/>
            <person name="Kephart D."/>
            <person name="Wiedmann M."/>
        </authorList>
    </citation>
    <scope>NUCLEOTIDE SEQUENCE [LARGE SCALE GENOMIC DNA]</scope>
    <source>
        <strain evidence="1 2">FSL S10-1187</strain>
    </source>
</reference>